<dbReference type="AlphaFoldDB" id="A0A6H5I3S5"/>
<name>A0A6H5I3S5_9HYME</name>
<gene>
    <name evidence="2" type="ORF">TBRA_LOCUS4043</name>
</gene>
<evidence type="ECO:0000256" key="1">
    <source>
        <dbReference type="SAM" id="MobiDB-lite"/>
    </source>
</evidence>
<feature type="compositionally biased region" description="Polar residues" evidence="1">
    <location>
        <begin position="304"/>
        <end position="315"/>
    </location>
</feature>
<reference evidence="2 3" key="1">
    <citation type="submission" date="2020-02" db="EMBL/GenBank/DDBJ databases">
        <authorList>
            <person name="Ferguson B K."/>
        </authorList>
    </citation>
    <scope>NUCLEOTIDE SEQUENCE [LARGE SCALE GENOMIC DNA]</scope>
</reference>
<feature type="region of interest" description="Disordered" evidence="1">
    <location>
        <begin position="292"/>
        <end position="317"/>
    </location>
</feature>
<keyword evidence="3" id="KW-1185">Reference proteome</keyword>
<evidence type="ECO:0000313" key="2">
    <source>
        <dbReference type="EMBL" id="CAB0032094.1"/>
    </source>
</evidence>
<proteinExistence type="predicted"/>
<sequence>MTSLGSTTKSSRTKEIAMRDDDSGLSLYDLIQLRPTRAVKQLTYFDCFEFTCSYELWDLPVQHRVTCAWHLNLCEMMPREFFRPYALNCFSELIHYRLQDECSEMIIETLTARDLCNICLATTKPISRPSHLRVMDLAQTFFGDSGQLENMPCYVSLSFPCFQEQPQNNWQSGSQTTGEYWRSGSQSTGEYWQTPNWTEKNLEVNDVERVAWPIHVQYMVDSPDSSIFRIGKRRLLRGHTLLASPPELSIRTRCLVPSCECGSRFRRYPVSLQETRVETQFDDDDLCCREPTDEQARRRASSHHPGQQPANQSQERSLRHGVRVFFREESWSVTRHLSVASLECYVTRSNTRGEFVRWTRTWRKD</sequence>
<accession>A0A6H5I3S5</accession>
<organism evidence="2 3">
    <name type="scientific">Trichogramma brassicae</name>
    <dbReference type="NCBI Taxonomy" id="86971"/>
    <lineage>
        <taxon>Eukaryota</taxon>
        <taxon>Metazoa</taxon>
        <taxon>Ecdysozoa</taxon>
        <taxon>Arthropoda</taxon>
        <taxon>Hexapoda</taxon>
        <taxon>Insecta</taxon>
        <taxon>Pterygota</taxon>
        <taxon>Neoptera</taxon>
        <taxon>Endopterygota</taxon>
        <taxon>Hymenoptera</taxon>
        <taxon>Apocrita</taxon>
        <taxon>Proctotrupomorpha</taxon>
        <taxon>Chalcidoidea</taxon>
        <taxon>Trichogrammatidae</taxon>
        <taxon>Trichogramma</taxon>
    </lineage>
</organism>
<evidence type="ECO:0000313" key="3">
    <source>
        <dbReference type="Proteomes" id="UP000479190"/>
    </source>
</evidence>
<protein>
    <submittedName>
        <fullName evidence="2">Uncharacterized protein</fullName>
    </submittedName>
</protein>
<dbReference type="Proteomes" id="UP000479190">
    <property type="component" value="Unassembled WGS sequence"/>
</dbReference>
<dbReference type="EMBL" id="CADCXV010000664">
    <property type="protein sequence ID" value="CAB0032094.1"/>
    <property type="molecule type" value="Genomic_DNA"/>
</dbReference>